<dbReference type="GO" id="GO:0009098">
    <property type="term" value="P:L-leucine biosynthetic process"/>
    <property type="evidence" value="ECO:0007669"/>
    <property type="project" value="UniProtKB-UniRule"/>
</dbReference>
<feature type="domain" description="Aconitase A/isopropylmalate dehydratase small subunit swivel" evidence="11">
    <location>
        <begin position="1"/>
        <end position="112"/>
    </location>
</feature>
<comment type="pathway">
    <text evidence="3 10">Amino-acid biosynthesis; L-leucine biosynthesis; L-leucine from 3-methyl-2-oxobutanoate: step 2/4.</text>
</comment>
<dbReference type="SUPFAM" id="SSF52016">
    <property type="entry name" value="LeuD/IlvD-like"/>
    <property type="match status" value="1"/>
</dbReference>
<evidence type="ECO:0000256" key="3">
    <source>
        <dbReference type="ARBA" id="ARBA00004729"/>
    </source>
</evidence>
<keyword evidence="13" id="KW-1185">Reference proteome</keyword>
<dbReference type="Proteomes" id="UP001157160">
    <property type="component" value="Unassembled WGS sequence"/>
</dbReference>
<dbReference type="RefSeq" id="WP_284230707.1">
    <property type="nucleotide sequence ID" value="NZ_BSUL01000001.1"/>
</dbReference>
<dbReference type="GO" id="GO:0009316">
    <property type="term" value="C:3-isopropylmalate dehydratase complex"/>
    <property type="evidence" value="ECO:0007669"/>
    <property type="project" value="InterPro"/>
</dbReference>
<dbReference type="EC" id="4.2.1.33" evidence="10"/>
<dbReference type="EMBL" id="BSUL01000001">
    <property type="protein sequence ID" value="GMA27810.1"/>
    <property type="molecule type" value="Genomic_DNA"/>
</dbReference>
<evidence type="ECO:0000256" key="9">
    <source>
        <dbReference type="ARBA" id="ARBA00023304"/>
    </source>
</evidence>
<dbReference type="InterPro" id="IPR004431">
    <property type="entry name" value="3-IsopropMal_deHydase_ssu"/>
</dbReference>
<dbReference type="CDD" id="cd01577">
    <property type="entry name" value="IPMI_Swivel"/>
    <property type="match status" value="1"/>
</dbReference>
<dbReference type="InterPro" id="IPR033940">
    <property type="entry name" value="IPMI_Swivel"/>
</dbReference>
<evidence type="ECO:0000256" key="2">
    <source>
        <dbReference type="ARBA" id="ARBA00002695"/>
    </source>
</evidence>
<name>A0AA37XAY9_9MICO</name>
<dbReference type="FunFam" id="3.20.19.10:FF:000003">
    <property type="entry name" value="3-isopropylmalate dehydratase small subunit"/>
    <property type="match status" value="1"/>
</dbReference>
<dbReference type="PANTHER" id="PTHR43345">
    <property type="entry name" value="3-ISOPROPYLMALATE DEHYDRATASE SMALL SUBUNIT 2-RELATED-RELATED"/>
    <property type="match status" value="1"/>
</dbReference>
<evidence type="ECO:0000259" key="11">
    <source>
        <dbReference type="Pfam" id="PF00694"/>
    </source>
</evidence>
<evidence type="ECO:0000256" key="10">
    <source>
        <dbReference type="HAMAP-Rule" id="MF_01031"/>
    </source>
</evidence>
<evidence type="ECO:0000256" key="8">
    <source>
        <dbReference type="ARBA" id="ARBA00023239"/>
    </source>
</evidence>
<dbReference type="PANTHER" id="PTHR43345:SF5">
    <property type="entry name" value="3-ISOPROPYLMALATE DEHYDRATASE SMALL SUBUNIT"/>
    <property type="match status" value="1"/>
</dbReference>
<keyword evidence="6 10" id="KW-0432">Leucine biosynthesis</keyword>
<evidence type="ECO:0000256" key="7">
    <source>
        <dbReference type="ARBA" id="ARBA00022605"/>
    </source>
</evidence>
<protein>
    <recommendedName>
        <fullName evidence="10">3-isopropylmalate dehydratase small subunit</fullName>
        <ecNumber evidence="10">4.2.1.33</ecNumber>
    </recommendedName>
    <alternativeName>
        <fullName evidence="10">Alpha-IPM isomerase</fullName>
        <shortName evidence="10">IPMI</shortName>
    </alternativeName>
    <alternativeName>
        <fullName evidence="10">Isopropylmalate isomerase</fullName>
    </alternativeName>
</protein>
<sequence>MQKFSSVTGVGVPFRRSNVDTDQIIPAVFLKRVTKTGFDDALFHGWRQDPEFILNQPAYQGARILVAGPDFGTGSSREHAVWALRDFGFDVVLSPRFADIFRGNSGKQGLLAGQVPEADIERIWAELEAEPGREMTVDLETQTVSVGALSIGFDIDAYTRWRLLEGLDDIALTLRNEQAISEFESRRERWRPRTLPVRQSAGAE</sequence>
<dbReference type="NCBIfam" id="NF002458">
    <property type="entry name" value="PRK01641.1"/>
    <property type="match status" value="1"/>
</dbReference>
<comment type="caution">
    <text evidence="12">The sequence shown here is derived from an EMBL/GenBank/DDBJ whole genome shotgun (WGS) entry which is preliminary data.</text>
</comment>
<gene>
    <name evidence="10 12" type="primary">leuD</name>
    <name evidence="12" type="ORF">GCM10025874_10630</name>
</gene>
<comment type="subunit">
    <text evidence="5 10">Heterodimer of LeuC and LeuD.</text>
</comment>
<dbReference type="NCBIfam" id="TIGR00171">
    <property type="entry name" value="leuD"/>
    <property type="match status" value="1"/>
</dbReference>
<dbReference type="InterPro" id="IPR050075">
    <property type="entry name" value="LeuD"/>
</dbReference>
<organism evidence="12 13">
    <name type="scientific">Arenivirga flava</name>
    <dbReference type="NCBI Taxonomy" id="1930060"/>
    <lineage>
        <taxon>Bacteria</taxon>
        <taxon>Bacillati</taxon>
        <taxon>Actinomycetota</taxon>
        <taxon>Actinomycetes</taxon>
        <taxon>Micrococcales</taxon>
        <taxon>Microbacteriaceae</taxon>
        <taxon>Arenivirga</taxon>
    </lineage>
</organism>
<evidence type="ECO:0000313" key="12">
    <source>
        <dbReference type="EMBL" id="GMA27810.1"/>
    </source>
</evidence>
<keyword evidence="8 10" id="KW-0456">Lyase</keyword>
<dbReference type="AlphaFoldDB" id="A0AA37XAY9"/>
<evidence type="ECO:0000256" key="5">
    <source>
        <dbReference type="ARBA" id="ARBA00011271"/>
    </source>
</evidence>
<accession>A0AA37XAY9</accession>
<comment type="similarity">
    <text evidence="4 10">Belongs to the LeuD family. LeuD type 1 subfamily.</text>
</comment>
<reference evidence="12 13" key="1">
    <citation type="journal article" date="2014" name="Int. J. Syst. Evol. Microbiol.">
        <title>Complete genome sequence of Corynebacterium casei LMG S-19264T (=DSM 44701T), isolated from a smear-ripened cheese.</title>
        <authorList>
            <consortium name="US DOE Joint Genome Institute (JGI-PGF)"/>
            <person name="Walter F."/>
            <person name="Albersmeier A."/>
            <person name="Kalinowski J."/>
            <person name="Ruckert C."/>
        </authorList>
    </citation>
    <scope>NUCLEOTIDE SEQUENCE [LARGE SCALE GENOMIC DNA]</scope>
    <source>
        <strain evidence="12 13">NBRC 112289</strain>
    </source>
</reference>
<dbReference type="Pfam" id="PF00694">
    <property type="entry name" value="Aconitase_C"/>
    <property type="match status" value="1"/>
</dbReference>
<proteinExistence type="inferred from homology"/>
<evidence type="ECO:0000256" key="6">
    <source>
        <dbReference type="ARBA" id="ARBA00022430"/>
    </source>
</evidence>
<keyword evidence="9 10" id="KW-0100">Branched-chain amino acid biosynthesis</keyword>
<keyword evidence="7 10" id="KW-0028">Amino-acid biosynthesis</keyword>
<dbReference type="GO" id="GO:0003861">
    <property type="term" value="F:3-isopropylmalate dehydratase activity"/>
    <property type="evidence" value="ECO:0007669"/>
    <property type="project" value="UniProtKB-UniRule"/>
</dbReference>
<dbReference type="InterPro" id="IPR000573">
    <property type="entry name" value="AconitaseA/IPMdHydase_ssu_swvl"/>
</dbReference>
<dbReference type="InterPro" id="IPR015928">
    <property type="entry name" value="Aconitase/3IPM_dehydase_swvl"/>
</dbReference>
<evidence type="ECO:0000256" key="1">
    <source>
        <dbReference type="ARBA" id="ARBA00000491"/>
    </source>
</evidence>
<comment type="function">
    <text evidence="2 10">Catalyzes the isomerization between 2-isopropylmalate and 3-isopropylmalate, via the formation of 2-isopropylmaleate.</text>
</comment>
<comment type="catalytic activity">
    <reaction evidence="1 10">
        <text>(2R,3S)-3-isopropylmalate = (2S)-2-isopropylmalate</text>
        <dbReference type="Rhea" id="RHEA:32287"/>
        <dbReference type="ChEBI" id="CHEBI:1178"/>
        <dbReference type="ChEBI" id="CHEBI:35121"/>
        <dbReference type="EC" id="4.2.1.33"/>
    </reaction>
</comment>
<evidence type="ECO:0000256" key="4">
    <source>
        <dbReference type="ARBA" id="ARBA00009845"/>
    </source>
</evidence>
<dbReference type="Gene3D" id="3.20.19.10">
    <property type="entry name" value="Aconitase, domain 4"/>
    <property type="match status" value="1"/>
</dbReference>
<evidence type="ECO:0000313" key="13">
    <source>
        <dbReference type="Proteomes" id="UP001157160"/>
    </source>
</evidence>
<dbReference type="HAMAP" id="MF_01031">
    <property type="entry name" value="LeuD_type1"/>
    <property type="match status" value="1"/>
</dbReference>